<dbReference type="EMBL" id="LWDV01000006">
    <property type="protein sequence ID" value="OCL27917.1"/>
    <property type="molecule type" value="Genomic_DNA"/>
</dbReference>
<name>A0A1C0AC19_9FIRM</name>
<comment type="caution">
    <text evidence="2">The sequence shown here is derived from an EMBL/GenBank/DDBJ whole genome shotgun (WGS) entry which is preliminary data.</text>
</comment>
<proteinExistence type="predicted"/>
<sequence length="193" mass="23070">MLNLAIDKYQEFKISNCDIKNIFISLGCLVVKNYSEIILNYDHKLNVDIKDLLTLVINNLLLCNQLQNRIFNLKEEVANVELKFENLVYLNLKTKENAEEQKVRLERSLKLKEKRLFQLNQENINILLSIGKWFYEEKLLLEKKEFSQLYKHLDYLLTENKENLDWKGILVEELDEKKANLYNLIQPYPNFLV</sequence>
<reference evidence="3" key="1">
    <citation type="submission" date="2016-07" db="EMBL/GenBank/DDBJ databases">
        <authorList>
            <person name="Florea S."/>
            <person name="Webb J.S."/>
            <person name="Jaromczyk J."/>
            <person name="Schardl C.L."/>
        </authorList>
    </citation>
    <scope>NUCLEOTIDE SEQUENCE [LARGE SCALE GENOMIC DNA]</scope>
    <source>
        <strain evidence="3">Z6</strain>
    </source>
</reference>
<organism evidence="2 3">
    <name type="scientific">Orenia metallireducens</name>
    <dbReference type="NCBI Taxonomy" id="1413210"/>
    <lineage>
        <taxon>Bacteria</taxon>
        <taxon>Bacillati</taxon>
        <taxon>Bacillota</taxon>
        <taxon>Clostridia</taxon>
        <taxon>Halanaerobiales</taxon>
        <taxon>Halobacteroidaceae</taxon>
        <taxon>Orenia</taxon>
    </lineage>
</organism>
<keyword evidence="3" id="KW-1185">Reference proteome</keyword>
<dbReference type="RefSeq" id="WP_068714842.1">
    <property type="nucleotide sequence ID" value="NZ_LWDV01000006.1"/>
</dbReference>
<reference evidence="2 3" key="2">
    <citation type="submission" date="2016-08" db="EMBL/GenBank/DDBJ databases">
        <title>Orenia metallireducens sp. nov. strain Z6, a Novel Metal-reducing Firmicute from the Deep Subsurface.</title>
        <authorList>
            <person name="Maxim B.I."/>
            <person name="Kenneth K."/>
            <person name="Flynn T.M."/>
            <person name="Oloughlin E.J."/>
            <person name="Locke R.A."/>
            <person name="Weber J.R."/>
            <person name="Egan S.M."/>
            <person name="Mackie R.I."/>
            <person name="Cann I.K."/>
        </authorList>
    </citation>
    <scope>NUCLEOTIDE SEQUENCE [LARGE SCALE GENOMIC DNA]</scope>
    <source>
        <strain evidence="2 3">Z6</strain>
    </source>
</reference>
<dbReference type="OrthoDB" id="2112556at2"/>
<evidence type="ECO:0000313" key="3">
    <source>
        <dbReference type="Proteomes" id="UP000093514"/>
    </source>
</evidence>
<dbReference type="Proteomes" id="UP000093514">
    <property type="component" value="Unassembled WGS sequence"/>
</dbReference>
<accession>A0A1C0AC19</accession>
<feature type="coiled-coil region" evidence="1">
    <location>
        <begin position="63"/>
        <end position="122"/>
    </location>
</feature>
<dbReference type="AlphaFoldDB" id="A0A1C0AC19"/>
<protein>
    <submittedName>
        <fullName evidence="2">Uncharacterized protein</fullName>
    </submittedName>
</protein>
<evidence type="ECO:0000313" key="2">
    <source>
        <dbReference type="EMBL" id="OCL27917.1"/>
    </source>
</evidence>
<evidence type="ECO:0000256" key="1">
    <source>
        <dbReference type="SAM" id="Coils"/>
    </source>
</evidence>
<gene>
    <name evidence="2" type="ORF">U472_01570</name>
</gene>
<keyword evidence="1" id="KW-0175">Coiled coil</keyword>